<feature type="domain" description="SHSP" evidence="3">
    <location>
        <begin position="40"/>
        <end position="153"/>
    </location>
</feature>
<evidence type="ECO:0000256" key="2">
    <source>
        <dbReference type="RuleBase" id="RU003616"/>
    </source>
</evidence>
<dbReference type="InterPro" id="IPR002068">
    <property type="entry name" value="A-crystallin/Hsp20_dom"/>
</dbReference>
<evidence type="ECO:0000313" key="5">
    <source>
        <dbReference type="Proteomes" id="UP000477311"/>
    </source>
</evidence>
<dbReference type="InterPro" id="IPR031107">
    <property type="entry name" value="Small_HSP"/>
</dbReference>
<dbReference type="Pfam" id="PF00011">
    <property type="entry name" value="HSP20"/>
    <property type="match status" value="1"/>
</dbReference>
<keyword evidence="5" id="KW-1185">Reference proteome</keyword>
<dbReference type="SUPFAM" id="SSF49764">
    <property type="entry name" value="HSP20-like chaperones"/>
    <property type="match status" value="1"/>
</dbReference>
<evidence type="ECO:0000313" key="4">
    <source>
        <dbReference type="EMBL" id="NGO39675.1"/>
    </source>
</evidence>
<accession>A0A6M1RSR6</accession>
<dbReference type="EMBL" id="JAAKYA010000066">
    <property type="protein sequence ID" value="NGO39675.1"/>
    <property type="molecule type" value="Genomic_DNA"/>
</dbReference>
<dbReference type="RefSeq" id="WP_165107833.1">
    <property type="nucleotide sequence ID" value="NZ_JAAKYA010000066.1"/>
</dbReference>
<dbReference type="AlphaFoldDB" id="A0A6M1RSR6"/>
<dbReference type="PROSITE" id="PS01031">
    <property type="entry name" value="SHSP"/>
    <property type="match status" value="1"/>
</dbReference>
<protein>
    <submittedName>
        <fullName evidence="4">Hsp20/alpha crystallin family protein</fullName>
    </submittedName>
</protein>
<dbReference type="PANTHER" id="PTHR11527">
    <property type="entry name" value="HEAT-SHOCK PROTEIN 20 FAMILY MEMBER"/>
    <property type="match status" value="1"/>
</dbReference>
<name>A0A6M1RSR6_9BACT</name>
<evidence type="ECO:0000259" key="3">
    <source>
        <dbReference type="PROSITE" id="PS01031"/>
    </source>
</evidence>
<comment type="caution">
    <text evidence="4">The sequence shown here is derived from an EMBL/GenBank/DDBJ whole genome shotgun (WGS) entry which is preliminary data.</text>
</comment>
<comment type="similarity">
    <text evidence="1 2">Belongs to the small heat shock protein (HSP20) family.</text>
</comment>
<reference evidence="4 5" key="1">
    <citation type="submission" date="2020-02" db="EMBL/GenBank/DDBJ databases">
        <title>Draft genome sequence of Limisphaera ngatamarikiensis NGM72.4T, a thermophilic Verrucomicrobia grouped in subdivision 3.</title>
        <authorList>
            <person name="Carere C.R."/>
            <person name="Steen J."/>
            <person name="Hugenholtz P."/>
            <person name="Stott M.B."/>
        </authorList>
    </citation>
    <scope>NUCLEOTIDE SEQUENCE [LARGE SCALE GENOMIC DNA]</scope>
    <source>
        <strain evidence="4 5">NGM72.4</strain>
    </source>
</reference>
<evidence type="ECO:0000256" key="1">
    <source>
        <dbReference type="PROSITE-ProRule" id="PRU00285"/>
    </source>
</evidence>
<sequence>MAALTRWNPFRELEEMQRRMAALLDWSPFRRTSLATDEETITVPEWSPLVDIVEDDKEYLLKVELPEVSKDDVKVTVEGGTLTISGERKAEKEEKNRKYHRVERFYGRFVRSFTIPEDADPDNVRAEFKDGVLRVHLPKSEKARPKQIEVKVS</sequence>
<dbReference type="CDD" id="cd06464">
    <property type="entry name" value="ACD_sHsps-like"/>
    <property type="match status" value="1"/>
</dbReference>
<organism evidence="4 5">
    <name type="scientific">Limisphaera ngatamarikiensis</name>
    <dbReference type="NCBI Taxonomy" id="1324935"/>
    <lineage>
        <taxon>Bacteria</taxon>
        <taxon>Pseudomonadati</taxon>
        <taxon>Verrucomicrobiota</taxon>
        <taxon>Verrucomicrobiia</taxon>
        <taxon>Limisphaerales</taxon>
        <taxon>Limisphaeraceae</taxon>
        <taxon>Limisphaera</taxon>
    </lineage>
</organism>
<gene>
    <name evidence="4" type="ORF">G4L39_09750</name>
</gene>
<proteinExistence type="inferred from homology"/>
<dbReference type="Proteomes" id="UP000477311">
    <property type="component" value="Unassembled WGS sequence"/>
</dbReference>
<dbReference type="InterPro" id="IPR008978">
    <property type="entry name" value="HSP20-like_chaperone"/>
</dbReference>
<dbReference type="Gene3D" id="2.60.40.790">
    <property type="match status" value="1"/>
</dbReference>